<dbReference type="AlphaFoldDB" id="A0A7R8WGP5"/>
<name>A0A7R8WGP5_9CRUS</name>
<feature type="non-terminal residue" evidence="3">
    <location>
        <position position="191"/>
    </location>
</feature>
<evidence type="ECO:0000313" key="3">
    <source>
        <dbReference type="EMBL" id="CAD7230664.1"/>
    </source>
</evidence>
<reference evidence="3" key="1">
    <citation type="submission" date="2020-11" db="EMBL/GenBank/DDBJ databases">
        <authorList>
            <person name="Tran Van P."/>
        </authorList>
    </citation>
    <scope>NUCLEOTIDE SEQUENCE</scope>
</reference>
<keyword evidence="2" id="KW-0812">Transmembrane</keyword>
<accession>A0A7R8WGP5</accession>
<protein>
    <submittedName>
        <fullName evidence="3">Uncharacterized protein</fullName>
    </submittedName>
</protein>
<feature type="transmembrane region" description="Helical" evidence="2">
    <location>
        <begin position="140"/>
        <end position="157"/>
    </location>
</feature>
<sequence length="191" mass="21167">MTQNGRGRGTGLVVSNPAPPPTAVVRDRCCEQRLGALTSRMHPPSVRNNVRDLDSPCRTRSRRLSRTVSRKDVNTVLGPSAGECRLALIRGVLGDSSESGSSPQQEQRCLGFVVLKQLMFRSIPHAIPPNTEFIQQHLKVFSVLALLVSAIYLYFFLRHQFTMNTENPGNLLFESLISLLTSFLALHGVKQ</sequence>
<feature type="region of interest" description="Disordered" evidence="1">
    <location>
        <begin position="1"/>
        <end position="22"/>
    </location>
</feature>
<gene>
    <name evidence="3" type="ORF">CTOB1V02_LOCUS8522</name>
</gene>
<feature type="transmembrane region" description="Helical" evidence="2">
    <location>
        <begin position="169"/>
        <end position="189"/>
    </location>
</feature>
<feature type="compositionally biased region" description="Gly residues" evidence="1">
    <location>
        <begin position="1"/>
        <end position="10"/>
    </location>
</feature>
<evidence type="ECO:0000256" key="1">
    <source>
        <dbReference type="SAM" id="MobiDB-lite"/>
    </source>
</evidence>
<keyword evidence="2" id="KW-0472">Membrane</keyword>
<dbReference type="EMBL" id="OB662867">
    <property type="protein sequence ID" value="CAD7230664.1"/>
    <property type="molecule type" value="Genomic_DNA"/>
</dbReference>
<organism evidence="3">
    <name type="scientific">Cyprideis torosa</name>
    <dbReference type="NCBI Taxonomy" id="163714"/>
    <lineage>
        <taxon>Eukaryota</taxon>
        <taxon>Metazoa</taxon>
        <taxon>Ecdysozoa</taxon>
        <taxon>Arthropoda</taxon>
        <taxon>Crustacea</taxon>
        <taxon>Oligostraca</taxon>
        <taxon>Ostracoda</taxon>
        <taxon>Podocopa</taxon>
        <taxon>Podocopida</taxon>
        <taxon>Cytherocopina</taxon>
        <taxon>Cytheroidea</taxon>
        <taxon>Cytherideidae</taxon>
        <taxon>Cyprideis</taxon>
    </lineage>
</organism>
<evidence type="ECO:0000256" key="2">
    <source>
        <dbReference type="SAM" id="Phobius"/>
    </source>
</evidence>
<proteinExistence type="predicted"/>
<keyword evidence="2" id="KW-1133">Transmembrane helix</keyword>